<comment type="caution">
    <text evidence="9">The sequence shown here is derived from an EMBL/GenBank/DDBJ whole genome shotgun (WGS) entry which is preliminary data.</text>
</comment>
<evidence type="ECO:0000259" key="8">
    <source>
        <dbReference type="PROSITE" id="PS51379"/>
    </source>
</evidence>
<dbReference type="InterPro" id="IPR014116">
    <property type="entry name" value="Cyt_c_oxidase_cbb3_FixG"/>
</dbReference>
<keyword evidence="7" id="KW-0812">Transmembrane</keyword>
<keyword evidence="2" id="KW-0004">4Fe-4S</keyword>
<evidence type="ECO:0000313" key="10">
    <source>
        <dbReference type="Proteomes" id="UP001168540"/>
    </source>
</evidence>
<dbReference type="Pfam" id="PF12801">
    <property type="entry name" value="Fer4_5"/>
    <property type="match status" value="1"/>
</dbReference>
<dbReference type="InterPro" id="IPR032879">
    <property type="entry name" value="FixG_C"/>
</dbReference>
<dbReference type="SUPFAM" id="SSF54862">
    <property type="entry name" value="4Fe-4S ferredoxins"/>
    <property type="match status" value="1"/>
</dbReference>
<evidence type="ECO:0000256" key="7">
    <source>
        <dbReference type="SAM" id="Phobius"/>
    </source>
</evidence>
<evidence type="ECO:0000256" key="4">
    <source>
        <dbReference type="ARBA" id="ARBA00022982"/>
    </source>
</evidence>
<accession>A0ABT7XL17</accession>
<keyword evidence="1" id="KW-0813">Transport</keyword>
<name>A0ABT7XL17_9NEIS</name>
<evidence type="ECO:0000313" key="9">
    <source>
        <dbReference type="EMBL" id="MDN0074470.1"/>
    </source>
</evidence>
<dbReference type="Gene3D" id="2.60.40.10">
    <property type="entry name" value="Immunoglobulins"/>
    <property type="match status" value="1"/>
</dbReference>
<feature type="transmembrane region" description="Helical" evidence="7">
    <location>
        <begin position="322"/>
        <end position="342"/>
    </location>
</feature>
<feature type="transmembrane region" description="Helical" evidence="7">
    <location>
        <begin position="69"/>
        <end position="88"/>
    </location>
</feature>
<proteinExistence type="predicted"/>
<dbReference type="PANTHER" id="PTHR30176:SF3">
    <property type="entry name" value="FERREDOXIN-TYPE PROTEIN NAPH"/>
    <property type="match status" value="1"/>
</dbReference>
<gene>
    <name evidence="9" type="primary">ccoG</name>
    <name evidence="9" type="ORF">QU481_06115</name>
</gene>
<dbReference type="Pfam" id="PF11614">
    <property type="entry name" value="FixG_C"/>
    <property type="match status" value="1"/>
</dbReference>
<evidence type="ECO:0000256" key="3">
    <source>
        <dbReference type="ARBA" id="ARBA00022723"/>
    </source>
</evidence>
<dbReference type="InterPro" id="IPR017896">
    <property type="entry name" value="4Fe4S_Fe-S-bd"/>
</dbReference>
<organism evidence="9 10">
    <name type="scientific">Crenobacter oryzisoli</name>
    <dbReference type="NCBI Taxonomy" id="3056844"/>
    <lineage>
        <taxon>Bacteria</taxon>
        <taxon>Pseudomonadati</taxon>
        <taxon>Pseudomonadota</taxon>
        <taxon>Betaproteobacteria</taxon>
        <taxon>Neisseriales</taxon>
        <taxon>Neisseriaceae</taxon>
        <taxon>Crenobacter</taxon>
    </lineage>
</organism>
<dbReference type="Pfam" id="PF13746">
    <property type="entry name" value="Fer4_18"/>
    <property type="match status" value="1"/>
</dbReference>
<dbReference type="RefSeq" id="WP_289829041.1">
    <property type="nucleotide sequence ID" value="NZ_JAUEDK010000007.1"/>
</dbReference>
<dbReference type="Proteomes" id="UP001168540">
    <property type="component" value="Unassembled WGS sequence"/>
</dbReference>
<reference evidence="9" key="1">
    <citation type="submission" date="2023-06" db="EMBL/GenBank/DDBJ databases">
        <authorList>
            <person name="Zhang S."/>
        </authorList>
    </citation>
    <scope>NUCLEOTIDE SEQUENCE</scope>
    <source>
        <strain evidence="9">SG2303</strain>
    </source>
</reference>
<dbReference type="InterPro" id="IPR017900">
    <property type="entry name" value="4Fe4S_Fe_S_CS"/>
</dbReference>
<dbReference type="PROSITE" id="PS51379">
    <property type="entry name" value="4FE4S_FER_2"/>
    <property type="match status" value="1"/>
</dbReference>
<keyword evidence="7" id="KW-0472">Membrane</keyword>
<evidence type="ECO:0000256" key="2">
    <source>
        <dbReference type="ARBA" id="ARBA00022485"/>
    </source>
</evidence>
<keyword evidence="6" id="KW-0411">Iron-sulfur</keyword>
<keyword evidence="10" id="KW-1185">Reference proteome</keyword>
<keyword evidence="5" id="KW-0408">Iron</keyword>
<keyword evidence="4" id="KW-0249">Electron transport</keyword>
<feature type="transmembrane region" description="Helical" evidence="7">
    <location>
        <begin position="175"/>
        <end position="194"/>
    </location>
</feature>
<keyword evidence="3" id="KW-0479">Metal-binding</keyword>
<evidence type="ECO:0000256" key="6">
    <source>
        <dbReference type="ARBA" id="ARBA00023014"/>
    </source>
</evidence>
<feature type="transmembrane region" description="Helical" evidence="7">
    <location>
        <begin position="143"/>
        <end position="163"/>
    </location>
</feature>
<feature type="transmembrane region" description="Helical" evidence="7">
    <location>
        <begin position="21"/>
        <end position="42"/>
    </location>
</feature>
<protein>
    <submittedName>
        <fullName evidence="9">Cytochrome c oxidase accessory protein CcoG</fullName>
    </submittedName>
</protein>
<dbReference type="InterPro" id="IPR051684">
    <property type="entry name" value="Electron_Trans/Redox"/>
</dbReference>
<dbReference type="EMBL" id="JAUEDK010000007">
    <property type="protein sequence ID" value="MDN0074470.1"/>
    <property type="molecule type" value="Genomic_DNA"/>
</dbReference>
<feature type="domain" description="4Fe-4S ferredoxin-type" evidence="8">
    <location>
        <begin position="237"/>
        <end position="267"/>
    </location>
</feature>
<dbReference type="PROSITE" id="PS00198">
    <property type="entry name" value="4FE4S_FER_1"/>
    <property type="match status" value="1"/>
</dbReference>
<sequence length="453" mass="50543">MSTQAIPIKIYPRLTRGRFNNWRVVAVLLTQLVYLGLPWLSWRGRQAVWFDLPGNQLHLFGLTLWPQDFVYLAALLIFCAIALFWWTALAGRLWCGFSCPQTVYTEIMTWIERWVEGKPRQRQTLDAASWSLRKLRLKATSHGLMIAFSLVTGFTLVGYFVPIRTVAAALPGGALTGWQWFWLLFYAGFTYLLAGRLRESVCKHMCPYARFQGVMFDPDTLVVSYDAVRGEPRGALRKHDADTARGDCVDCGLCVQVCPTGIDIRAGLQYECIGCAACIDACDTVMDKLGAPRGLIRFATENSMAGRVAERDIPRRMLRPRVMMYSALMLLVLAASAAMLALRTPFIVDVLRDRAFLVRETPDGWLENGYTLHLVNTRSTVQRVALGVTGLPGIRLADAPVLTLPPQADRTVQLRVQASPDAAGGGSHPIRFTVRSLSEPSLSHSEESRFIGE</sequence>
<evidence type="ECO:0000256" key="5">
    <source>
        <dbReference type="ARBA" id="ARBA00023004"/>
    </source>
</evidence>
<keyword evidence="7" id="KW-1133">Transmembrane helix</keyword>
<dbReference type="NCBIfam" id="TIGR02745">
    <property type="entry name" value="ccoG_rdxA_fixG"/>
    <property type="match status" value="1"/>
</dbReference>
<evidence type="ECO:0000256" key="1">
    <source>
        <dbReference type="ARBA" id="ARBA00022448"/>
    </source>
</evidence>
<dbReference type="InterPro" id="IPR013783">
    <property type="entry name" value="Ig-like_fold"/>
</dbReference>
<dbReference type="PANTHER" id="PTHR30176">
    <property type="entry name" value="FERREDOXIN-TYPE PROTEIN NAPH"/>
    <property type="match status" value="1"/>
</dbReference>